<evidence type="ECO:0000313" key="3">
    <source>
        <dbReference type="Proteomes" id="UP000019116"/>
    </source>
</evidence>
<evidence type="ECO:0000256" key="1">
    <source>
        <dbReference type="SAM" id="MobiDB-lite"/>
    </source>
</evidence>
<dbReference type="OMA" id="GHNWKES"/>
<dbReference type="Gramene" id="TraesJUL4B03G02391180.1">
    <property type="protein sequence ID" value="TraesJUL4B03G02391180.1"/>
    <property type="gene ID" value="TraesJUL4B03G02391180"/>
</dbReference>
<organism evidence="2">
    <name type="scientific">Triticum aestivum</name>
    <name type="common">Wheat</name>
    <dbReference type="NCBI Taxonomy" id="4565"/>
    <lineage>
        <taxon>Eukaryota</taxon>
        <taxon>Viridiplantae</taxon>
        <taxon>Streptophyta</taxon>
        <taxon>Embryophyta</taxon>
        <taxon>Tracheophyta</taxon>
        <taxon>Spermatophyta</taxon>
        <taxon>Magnoliopsida</taxon>
        <taxon>Liliopsida</taxon>
        <taxon>Poales</taxon>
        <taxon>Poaceae</taxon>
        <taxon>BOP clade</taxon>
        <taxon>Pooideae</taxon>
        <taxon>Triticodae</taxon>
        <taxon>Triticeae</taxon>
        <taxon>Triticinae</taxon>
        <taxon>Triticum</taxon>
    </lineage>
</organism>
<dbReference type="Gramene" id="TraesCS4B02G289900.1">
    <property type="protein sequence ID" value="TraesCS4B02G289900.1"/>
    <property type="gene ID" value="TraesCS4B02G289900"/>
</dbReference>
<dbReference type="Proteomes" id="UP000019116">
    <property type="component" value="Chromosome 4B"/>
</dbReference>
<reference evidence="2" key="1">
    <citation type="submission" date="2018-08" db="EMBL/GenBank/DDBJ databases">
        <authorList>
            <person name="Rossello M."/>
        </authorList>
    </citation>
    <scope>NUCLEOTIDE SEQUENCE [LARGE SCALE GENOMIC DNA]</scope>
    <source>
        <strain evidence="2">cv. Chinese Spring</strain>
    </source>
</reference>
<dbReference type="EnsemblPlants" id="TraesCS4B02G289900.1">
    <property type="protein sequence ID" value="TraesCS4B02G289900.1"/>
    <property type="gene ID" value="TraesCS4B02G289900"/>
</dbReference>
<feature type="region of interest" description="Disordered" evidence="1">
    <location>
        <begin position="38"/>
        <end position="61"/>
    </location>
</feature>
<dbReference type="Gramene" id="TraesLDM4B03G02372890.1">
    <property type="protein sequence ID" value="TraesLDM4B03G02372890.1"/>
    <property type="gene ID" value="TraesLDM4B03G02372890"/>
</dbReference>
<dbReference type="Gramene" id="TraesNOR4B03G02389710.1">
    <property type="protein sequence ID" value="TraesNOR4B03G02389710.1"/>
    <property type="gene ID" value="TraesNOR4B03G02389710"/>
</dbReference>
<evidence type="ECO:0000313" key="2">
    <source>
        <dbReference type="EnsemblPlants" id="TraesCS4B02G289900.1"/>
    </source>
</evidence>
<proteinExistence type="predicted"/>
<dbReference type="Gramene" id="TraesCAD_scaffold_261007_01G000100.1">
    <property type="protein sequence ID" value="TraesCAD_scaffold_261007_01G000100.1"/>
    <property type="gene ID" value="TraesCAD_scaffold_261007_01G000100"/>
</dbReference>
<dbReference type="Gramene" id="TraesSYM4B03G02399160.1">
    <property type="protein sequence ID" value="TraesSYM4B03G02399160.1"/>
    <property type="gene ID" value="TraesSYM4B03G02399160"/>
</dbReference>
<name>A0A3B6IV64_WHEAT</name>
<dbReference type="Gramene" id="TraesJAG4B03G02370010.1">
    <property type="protein sequence ID" value="TraesJAG4B03G02370010.1"/>
    <property type="gene ID" value="TraesJAG4B03G02370010"/>
</dbReference>
<accession>A0A3B6IV64</accession>
<dbReference type="AlphaFoldDB" id="A0A3B6IV64"/>
<dbReference type="Gramene" id="TraesCS4B03G0762900.1">
    <property type="protein sequence ID" value="TraesCS4B03G0762900.1.CDS"/>
    <property type="gene ID" value="TraesCS4B03G0762900"/>
</dbReference>
<dbReference type="Gramene" id="TraesCLE_scaffold_114869_01G000100.1">
    <property type="protein sequence ID" value="TraesCLE_scaffold_114869_01G000100.1"/>
    <property type="gene ID" value="TraesCLE_scaffold_114869_01G000100"/>
</dbReference>
<sequence length="85" mass="9704">MPSTPPWTNVAEGLLMEYEKEVAEKVWRGRRSGMMSPGYGGGVYPTRSRSGRRGHNWKESQKRKFANVKKLFIGRKVVTCLLFVS</sequence>
<protein>
    <submittedName>
        <fullName evidence="2">Uncharacterized protein</fullName>
    </submittedName>
</protein>
<keyword evidence="3" id="KW-1185">Reference proteome</keyword>
<reference evidence="2" key="2">
    <citation type="submission" date="2018-10" db="UniProtKB">
        <authorList>
            <consortium name="EnsemblPlants"/>
        </authorList>
    </citation>
    <scope>IDENTIFICATION</scope>
</reference>